<keyword evidence="4 8" id="KW-0285">Flavoprotein</keyword>
<dbReference type="SUPFAM" id="SSF51730">
    <property type="entry name" value="FAD-linked oxidoreductase"/>
    <property type="match status" value="1"/>
</dbReference>
<keyword evidence="6 8" id="KW-0560">Oxidoreductase</keyword>
<proteinExistence type="inferred from homology"/>
<sequence length="314" mass="33790">MSPPSKSAHSVGPPASEPYPALSYELFPPRSTSAAETLWCTIRELEQTSPDYVSVTYGASGSNRDTAVDLLSRLLTETALRPLAHLTCVGNTREYLLDLVDELITLGVRGILALRGDTPKDPGAGPGDLSYASDLVKLVREAERRRTAHLCAGRLAVGVAAYATRHPESPSFDHDIEALLAKQAAGADFAITQVFFFPDHFQRLVAAARRAGVDIPIIPGVMPLTSVRRLDRLSELAGIEMDYALRDRLAAAEDDAARRRIGVQATVDLANAALDAGAPGIHLYTFNEHAAALDVLDSLQLRRPPVPRGLVRTA</sequence>
<dbReference type="AlphaFoldDB" id="A0A1G8E7W1"/>
<evidence type="ECO:0000256" key="5">
    <source>
        <dbReference type="ARBA" id="ARBA00022827"/>
    </source>
</evidence>
<dbReference type="GO" id="GO:0035999">
    <property type="term" value="P:tetrahydrofolate interconversion"/>
    <property type="evidence" value="ECO:0007669"/>
    <property type="project" value="UniProtKB-UniPathway"/>
</dbReference>
<dbReference type="GO" id="GO:0009086">
    <property type="term" value="P:methionine biosynthetic process"/>
    <property type="evidence" value="ECO:0007669"/>
    <property type="project" value="TreeGrafter"/>
</dbReference>
<dbReference type="OrthoDB" id="9812555at2"/>
<keyword evidence="5 8" id="KW-0274">FAD</keyword>
<dbReference type="Gene3D" id="3.20.20.220">
    <property type="match status" value="1"/>
</dbReference>
<evidence type="ECO:0000313" key="10">
    <source>
        <dbReference type="Proteomes" id="UP000199258"/>
    </source>
</evidence>
<evidence type="ECO:0000313" key="9">
    <source>
        <dbReference type="EMBL" id="SDH65973.1"/>
    </source>
</evidence>
<gene>
    <name evidence="9" type="ORF">SAMN04488693_10210</name>
</gene>
<dbReference type="STRING" id="335973.SAMN04488693_10210"/>
<dbReference type="Proteomes" id="UP000199258">
    <property type="component" value="Unassembled WGS sequence"/>
</dbReference>
<evidence type="ECO:0000256" key="6">
    <source>
        <dbReference type="ARBA" id="ARBA00023002"/>
    </source>
</evidence>
<dbReference type="RefSeq" id="WP_090584529.1">
    <property type="nucleotide sequence ID" value="NZ_FNDT01000002.1"/>
</dbReference>
<accession>A0A1G8E7W1</accession>
<dbReference type="Pfam" id="PF02219">
    <property type="entry name" value="MTHFR"/>
    <property type="match status" value="1"/>
</dbReference>
<evidence type="ECO:0000256" key="3">
    <source>
        <dbReference type="ARBA" id="ARBA00006743"/>
    </source>
</evidence>
<dbReference type="UniPathway" id="UPA00193"/>
<dbReference type="GO" id="GO:0071949">
    <property type="term" value="F:FAD binding"/>
    <property type="evidence" value="ECO:0007669"/>
    <property type="project" value="TreeGrafter"/>
</dbReference>
<evidence type="ECO:0000256" key="7">
    <source>
        <dbReference type="ARBA" id="ARBA00048628"/>
    </source>
</evidence>
<evidence type="ECO:0000256" key="1">
    <source>
        <dbReference type="ARBA" id="ARBA00001974"/>
    </source>
</evidence>
<protein>
    <recommendedName>
        <fullName evidence="8">Methylenetetrahydrofolate reductase</fullName>
    </recommendedName>
</protein>
<evidence type="ECO:0000256" key="8">
    <source>
        <dbReference type="RuleBase" id="RU003862"/>
    </source>
</evidence>
<organism evidence="9 10">
    <name type="scientific">Arthrobacter subterraneus</name>
    <dbReference type="NCBI Taxonomy" id="335973"/>
    <lineage>
        <taxon>Bacteria</taxon>
        <taxon>Bacillati</taxon>
        <taxon>Actinomycetota</taxon>
        <taxon>Actinomycetes</taxon>
        <taxon>Micrococcales</taxon>
        <taxon>Micrococcaceae</taxon>
        <taxon>Arthrobacter</taxon>
    </lineage>
</organism>
<comment type="similarity">
    <text evidence="3 8">Belongs to the methylenetetrahydrofolate reductase family.</text>
</comment>
<comment type="pathway">
    <text evidence="2 8">One-carbon metabolism; tetrahydrofolate interconversion.</text>
</comment>
<dbReference type="GO" id="GO:0106312">
    <property type="term" value="F:methylenetetrahydrofolate reductase (NADH) activity"/>
    <property type="evidence" value="ECO:0007669"/>
    <property type="project" value="UniProtKB-EC"/>
</dbReference>
<comment type="catalytic activity">
    <reaction evidence="7">
        <text>(6S)-5-methyl-5,6,7,8-tetrahydrofolate + NAD(+) = (6R)-5,10-methylene-5,6,7,8-tetrahydrofolate + NADH + H(+)</text>
        <dbReference type="Rhea" id="RHEA:19821"/>
        <dbReference type="ChEBI" id="CHEBI:15378"/>
        <dbReference type="ChEBI" id="CHEBI:15636"/>
        <dbReference type="ChEBI" id="CHEBI:18608"/>
        <dbReference type="ChEBI" id="CHEBI:57540"/>
        <dbReference type="ChEBI" id="CHEBI:57945"/>
        <dbReference type="EC" id="1.5.1.54"/>
    </reaction>
    <physiologicalReaction direction="right-to-left" evidence="7">
        <dbReference type="Rhea" id="RHEA:19823"/>
    </physiologicalReaction>
</comment>
<reference evidence="9 10" key="1">
    <citation type="submission" date="2016-10" db="EMBL/GenBank/DDBJ databases">
        <authorList>
            <person name="de Groot N.N."/>
        </authorList>
    </citation>
    <scope>NUCLEOTIDE SEQUENCE [LARGE SCALE GENOMIC DNA]</scope>
    <source>
        <strain evidence="9 10">NP_1H</strain>
    </source>
</reference>
<dbReference type="GO" id="GO:0005829">
    <property type="term" value="C:cytosol"/>
    <property type="evidence" value="ECO:0007669"/>
    <property type="project" value="TreeGrafter"/>
</dbReference>
<dbReference type="PANTHER" id="PTHR45754:SF3">
    <property type="entry name" value="METHYLENETETRAHYDROFOLATE REDUCTASE (NADPH)"/>
    <property type="match status" value="1"/>
</dbReference>
<evidence type="ECO:0000256" key="2">
    <source>
        <dbReference type="ARBA" id="ARBA00004777"/>
    </source>
</evidence>
<name>A0A1G8E7W1_9MICC</name>
<comment type="cofactor">
    <cofactor evidence="1 8">
        <name>FAD</name>
        <dbReference type="ChEBI" id="CHEBI:57692"/>
    </cofactor>
</comment>
<dbReference type="InterPro" id="IPR003171">
    <property type="entry name" value="Mehydrof_redctse-like"/>
</dbReference>
<keyword evidence="10" id="KW-1185">Reference proteome</keyword>
<dbReference type="PANTHER" id="PTHR45754">
    <property type="entry name" value="METHYLENETETRAHYDROFOLATE REDUCTASE"/>
    <property type="match status" value="1"/>
</dbReference>
<dbReference type="EMBL" id="FNDT01000002">
    <property type="protein sequence ID" value="SDH65973.1"/>
    <property type="molecule type" value="Genomic_DNA"/>
</dbReference>
<evidence type="ECO:0000256" key="4">
    <source>
        <dbReference type="ARBA" id="ARBA00022630"/>
    </source>
</evidence>
<dbReference type="CDD" id="cd00537">
    <property type="entry name" value="MTHFR"/>
    <property type="match status" value="1"/>
</dbReference>
<dbReference type="InterPro" id="IPR029041">
    <property type="entry name" value="FAD-linked_oxidoreductase-like"/>
</dbReference>